<feature type="transmembrane region" description="Helical" evidence="13">
    <location>
        <begin position="412"/>
        <end position="435"/>
    </location>
</feature>
<dbReference type="InterPro" id="IPR046848">
    <property type="entry name" value="E_motif"/>
</dbReference>
<feature type="transmembrane region" description="Helical" evidence="13">
    <location>
        <begin position="555"/>
        <end position="579"/>
    </location>
</feature>
<keyword evidence="4 13" id="KW-0812">Transmembrane</keyword>
<dbReference type="PROSITE" id="PS50893">
    <property type="entry name" value="ABC_TRANSPORTER_2"/>
    <property type="match status" value="1"/>
</dbReference>
<feature type="repeat" description="PPR" evidence="11">
    <location>
        <begin position="1771"/>
        <end position="1805"/>
    </location>
</feature>
<dbReference type="Pfam" id="PF08370">
    <property type="entry name" value="PDR_assoc"/>
    <property type="match status" value="1"/>
</dbReference>
<evidence type="ECO:0000256" key="3">
    <source>
        <dbReference type="ARBA" id="ARBA00022448"/>
    </source>
</evidence>
<evidence type="ECO:0000256" key="13">
    <source>
        <dbReference type="SAM" id="Phobius"/>
    </source>
</evidence>
<feature type="transmembrane region" description="Helical" evidence="13">
    <location>
        <begin position="1111"/>
        <end position="1130"/>
    </location>
</feature>
<keyword evidence="6" id="KW-0547">Nucleotide-binding</keyword>
<keyword evidence="8 13" id="KW-1133">Transmembrane helix</keyword>
<feature type="transmembrane region" description="Helical" evidence="13">
    <location>
        <begin position="1984"/>
        <end position="2003"/>
    </location>
</feature>
<dbReference type="Pfam" id="PF00005">
    <property type="entry name" value="ABC_tran"/>
    <property type="match status" value="2"/>
</dbReference>
<dbReference type="GO" id="GO:0140359">
    <property type="term" value="F:ABC-type transporter activity"/>
    <property type="evidence" value="ECO:0007669"/>
    <property type="project" value="InterPro"/>
</dbReference>
<reference evidence="15" key="1">
    <citation type="submission" date="2018-02" db="EMBL/GenBank/DDBJ databases">
        <authorList>
            <person name="Cohen D.B."/>
            <person name="Kent A.D."/>
        </authorList>
    </citation>
    <scope>NUCLEOTIDE SEQUENCE</scope>
</reference>
<feature type="repeat" description="PPR" evidence="11">
    <location>
        <begin position="1466"/>
        <end position="1500"/>
    </location>
</feature>
<dbReference type="FunFam" id="1.25.40.10:FF:000380">
    <property type="entry name" value="Pentatricopeptide repeat-containing protein, chloroplastic"/>
    <property type="match status" value="1"/>
</dbReference>
<dbReference type="PROSITE" id="PS51375">
    <property type="entry name" value="PPR"/>
    <property type="match status" value="7"/>
</dbReference>
<dbReference type="InterPro" id="IPR034003">
    <property type="entry name" value="ABCG_PDR_2"/>
</dbReference>
<name>A0A2N9HE99_FAGSY</name>
<dbReference type="Pfam" id="PF01061">
    <property type="entry name" value="ABC2_membrane"/>
    <property type="match status" value="2"/>
</dbReference>
<feature type="transmembrane region" description="Helical" evidence="13">
    <location>
        <begin position="1085"/>
        <end position="1104"/>
    </location>
</feature>
<evidence type="ECO:0000256" key="7">
    <source>
        <dbReference type="ARBA" id="ARBA00022840"/>
    </source>
</evidence>
<feature type="transmembrane region" description="Helical" evidence="13">
    <location>
        <begin position="469"/>
        <end position="492"/>
    </location>
</feature>
<dbReference type="FunFam" id="1.25.40.10:FF:000196">
    <property type="entry name" value="Pentatricopeptide repeat-containing protein At4g14850"/>
    <property type="match status" value="1"/>
</dbReference>
<evidence type="ECO:0000259" key="14">
    <source>
        <dbReference type="PROSITE" id="PS50893"/>
    </source>
</evidence>
<comment type="similarity">
    <text evidence="2">Belongs to the ABC transporter superfamily. ABCG family. PDR (TC 3.A.1.205) subfamily.</text>
</comment>
<dbReference type="FunFam" id="3.40.50.300:FF:000059">
    <property type="entry name" value="ABC transporter G family member 40"/>
    <property type="match status" value="1"/>
</dbReference>
<dbReference type="CDD" id="cd03232">
    <property type="entry name" value="ABCG_PDR_domain2"/>
    <property type="match status" value="1"/>
</dbReference>
<comment type="subcellular location">
    <subcellularLocation>
        <location evidence="1">Membrane</location>
        <topology evidence="1">Multi-pass membrane protein</topology>
    </subcellularLocation>
</comment>
<dbReference type="GO" id="GO:0016887">
    <property type="term" value="F:ATP hydrolysis activity"/>
    <property type="evidence" value="ECO:0007669"/>
    <property type="project" value="InterPro"/>
</dbReference>
<evidence type="ECO:0000256" key="10">
    <source>
        <dbReference type="ARBA" id="ARBA00061659"/>
    </source>
</evidence>
<evidence type="ECO:0000313" key="15">
    <source>
        <dbReference type="EMBL" id="SPD10063.1"/>
    </source>
</evidence>
<evidence type="ECO:0000256" key="9">
    <source>
        <dbReference type="ARBA" id="ARBA00023136"/>
    </source>
</evidence>
<feature type="transmembrane region" description="Helical" evidence="13">
    <location>
        <begin position="992"/>
        <end position="1013"/>
    </location>
</feature>
<dbReference type="InterPro" id="IPR003439">
    <property type="entry name" value="ABC_transporter-like_ATP-bd"/>
</dbReference>
<dbReference type="Pfam" id="PF01535">
    <property type="entry name" value="PPR"/>
    <property type="match status" value="4"/>
</dbReference>
<feature type="repeat" description="PPR" evidence="11">
    <location>
        <begin position="1806"/>
        <end position="1836"/>
    </location>
</feature>
<gene>
    <name evidence="15" type="ORF">FSB_LOCUS37945</name>
</gene>
<keyword evidence="7" id="KW-0067">ATP-binding</keyword>
<dbReference type="GO" id="GO:0005524">
    <property type="term" value="F:ATP binding"/>
    <property type="evidence" value="ECO:0007669"/>
    <property type="project" value="UniProtKB-KW"/>
</dbReference>
<dbReference type="Gene3D" id="1.25.40.10">
    <property type="entry name" value="Tetratricopeptide repeat domain"/>
    <property type="match status" value="4"/>
</dbReference>
<evidence type="ECO:0000256" key="11">
    <source>
        <dbReference type="PROSITE-ProRule" id="PRU00708"/>
    </source>
</evidence>
<organism evidence="15">
    <name type="scientific">Fagus sylvatica</name>
    <name type="common">Beechnut</name>
    <dbReference type="NCBI Taxonomy" id="28930"/>
    <lineage>
        <taxon>Eukaryota</taxon>
        <taxon>Viridiplantae</taxon>
        <taxon>Streptophyta</taxon>
        <taxon>Embryophyta</taxon>
        <taxon>Tracheophyta</taxon>
        <taxon>Spermatophyta</taxon>
        <taxon>Magnoliopsida</taxon>
        <taxon>eudicotyledons</taxon>
        <taxon>Gunneridae</taxon>
        <taxon>Pentapetalae</taxon>
        <taxon>rosids</taxon>
        <taxon>fabids</taxon>
        <taxon>Fagales</taxon>
        <taxon>Fagaceae</taxon>
        <taxon>Fagus</taxon>
    </lineage>
</organism>
<dbReference type="GO" id="GO:0016020">
    <property type="term" value="C:membrane"/>
    <property type="evidence" value="ECO:0007669"/>
    <property type="project" value="UniProtKB-SubCell"/>
</dbReference>
<feature type="region of interest" description="Disordered" evidence="12">
    <location>
        <begin position="589"/>
        <end position="630"/>
    </location>
</feature>
<feature type="repeat" description="PPR" evidence="11">
    <location>
        <begin position="1600"/>
        <end position="1634"/>
    </location>
</feature>
<feature type="repeat" description="PPR" evidence="11">
    <location>
        <begin position="1365"/>
        <end position="1399"/>
    </location>
</feature>
<dbReference type="InterPro" id="IPR013525">
    <property type="entry name" value="ABC2_TM"/>
</dbReference>
<protein>
    <recommendedName>
        <fullName evidence="14">ABC transporter domain-containing protein</fullName>
    </recommendedName>
</protein>
<dbReference type="SUPFAM" id="SSF52540">
    <property type="entry name" value="P-loop containing nucleoside triphosphate hydrolases"/>
    <property type="match status" value="2"/>
</dbReference>
<dbReference type="InterPro" id="IPR011990">
    <property type="entry name" value="TPR-like_helical_dom_sf"/>
</dbReference>
<keyword evidence="9 13" id="KW-0472">Membrane</keyword>
<evidence type="ECO:0000256" key="12">
    <source>
        <dbReference type="SAM" id="MobiDB-lite"/>
    </source>
</evidence>
<dbReference type="InterPro" id="IPR002885">
    <property type="entry name" value="PPR_rpt"/>
</dbReference>
<evidence type="ECO:0000256" key="6">
    <source>
        <dbReference type="ARBA" id="ARBA00022741"/>
    </source>
</evidence>
<evidence type="ECO:0000256" key="2">
    <source>
        <dbReference type="ARBA" id="ARBA00006012"/>
    </source>
</evidence>
<feature type="compositionally biased region" description="Polar residues" evidence="12">
    <location>
        <begin position="612"/>
        <end position="626"/>
    </location>
</feature>
<proteinExistence type="inferred from homology"/>
<dbReference type="InterPro" id="IPR027417">
    <property type="entry name" value="P-loop_NTPase"/>
</dbReference>
<keyword evidence="5" id="KW-0677">Repeat</keyword>
<dbReference type="PANTHER" id="PTHR48040:SF45">
    <property type="entry name" value="PLEIOTROPIC DRUG RESISTANCE PROTEIN 1-LIKE"/>
    <property type="match status" value="1"/>
</dbReference>
<evidence type="ECO:0000256" key="5">
    <source>
        <dbReference type="ARBA" id="ARBA00022737"/>
    </source>
</evidence>
<dbReference type="SMART" id="SM00382">
    <property type="entry name" value="AAA"/>
    <property type="match status" value="1"/>
</dbReference>
<dbReference type="FunFam" id="1.25.40.10:FF:000090">
    <property type="entry name" value="Pentatricopeptide repeat-containing protein, chloroplastic"/>
    <property type="match status" value="1"/>
</dbReference>
<dbReference type="NCBIfam" id="TIGR00756">
    <property type="entry name" value="PPR"/>
    <property type="match status" value="7"/>
</dbReference>
<feature type="transmembrane region" description="Helical" evidence="13">
    <location>
        <begin position="499"/>
        <end position="516"/>
    </location>
</feature>
<comment type="similarity">
    <text evidence="10">Belongs to the PPR family. PCMP-E subfamily.</text>
</comment>
<feature type="domain" description="ABC transporter" evidence="14">
    <location>
        <begin position="649"/>
        <end position="901"/>
    </location>
</feature>
<evidence type="ECO:0000256" key="4">
    <source>
        <dbReference type="ARBA" id="ARBA00022692"/>
    </source>
</evidence>
<evidence type="ECO:0000256" key="1">
    <source>
        <dbReference type="ARBA" id="ARBA00004141"/>
    </source>
</evidence>
<accession>A0A2N9HE99</accession>
<dbReference type="PANTHER" id="PTHR48040">
    <property type="entry name" value="PLEIOTROPIC DRUG RESISTANCE PROTEIN 1-LIKE ISOFORM X1"/>
    <property type="match status" value="1"/>
</dbReference>
<keyword evidence="3" id="KW-0813">Transport</keyword>
<sequence length="2009" mass="224341">MEFGGYRSHSIVSRTSRDTFQEDDEQALKWAALERLPTYDRARTGLLHGVAGDFREIDLKKLQIQEKKALLNRLVGSVDKNEGYLKKLKKRIDRLTLLLGPPGSGMSTLLKALSGKLDSELKISGKVTYNGHEMHEFVPPRTSAYISQYDVHLPLLTVRETLTFSAKCQGVGTGYGHKEDIVTDYVLKIINSIRQSIHIFNKSALICLLQPPPETYELFDDIILLSEGQIVYEGPRECVLEFFESMGFRCPETKGVAEYLQEVTSRKDQRQYWVNEELPYHYVSVNEFAEAFKSFHVGRAIQCELATPFNRSKNHPASLTRSKYGASMKELMKACFSREVTLMKRKASMLIFKTIQPRKHRDTVEDGIVYLGALYFGLGSIIVQLNIPNYLQPLRNFLCSISKETSSSILHGIYSLPGAILGIPLSSINVVFWVATTYFVVGFDSSGISTCNNGKFTFPMHGCTGVGKVLLQSTIGSLALLSLLVFGGFIISRGAAPNWLIWAFWISPLMYTQNALSTNEFLGRTWKHVLNGSKESLGISVLKTQGLFTGPQWPWIGFFALIGFVFLLNGISALALAYLNEYGKSQAVSQSKDTSEEKHSNRISETEESRTQESGTSSIKTSTNIASKGINADRQRERGMLLPFTPLSLTFENIKYSVTMPKAIKVQGVSENQLELLKGVSGAFRPGVLTALMGVSGAGKTTLLDVLAGRKNSGFVEGNITISGYPKRQETFARVSGYCEQNDIHSPLVSVYESLLYSAWLRLPPEVDAKTREVFVEEVMEMIELTPLRDSLVGFPNVNGLSTEQCKRLTIAVELVANPSIIFMDEPTSGLDARAAAIVMRTVRNTVDTGRTVVCTIHQPSIDIFESFDELVLMTRGGEEIYVGPVGLHSRHLIKYFEEIPEIDRIKDGYNPATWALELTTREQEEVLGVKFADVYKESDLYRRNQALIRELSTPPPDSQELHFPSKYSQSFFTQCQACVWKQYKSYWRNTAYSAVRLLYAAGVSIMSGILFWGVGNKRETKQEIFSGLGAMYTALMFLGPNSGNSVQPILASGRTVFYRERAAGMYSAFPYAIAQVAIEIPYTFAQSFISCVIVYSMIGYEWTAIKFFQYLFAVFMTILSMRIATWWRWFFWISPISWGFYGLAASQYGDIHTKLDTGETVAGFLKDYFGFRHDFMWVESANFIDENTLPALCGNNDCQSYLQSASASASASLCMASLPFTTPPPSPHFPPFKPSKTKNSYKLTPTHLTKLQEDEKNHRVLYKSYFHHISSLCKEGQVQEAMNLLAEMELKNLRVGPQVYGELLQGCVYQRAFFTGQQIHAQIVKNGYFFAKNEYLETKLVIFYAKCDVSEVANSLFCKLRVQNVFSWAAIIGMHCKMGLSEEALLGFVEMQKNGFFPDNFVVPNALKACGALGWIGFGKGVHGYVVKTGFGGCVFVASSLVDMYGKCGVLEDARKVFDGMLERNAVTWNSMIVSYVQNGMSKEAVEVFYDMRVEGVEPTRVTVSSFLSASANIGALEEGKQGHAIAVIGGLELDNILGSSIINFYFKVDIALNMCQLMRSRKFENLMLVVASSIVDMYAKCERIDYARQVFNSTIKRDIVLWNTMLAAYAELGQSGEALKLFYQMQLEGVPPNVISWNSVILGFLRSGQVSEAKDMFLQLRSLGVQPNRITWTTLISGLAQNGFPDEAILVFQQMQEAGITPNTISLVSALSACTDMAALHYGKAFHGYVTRHNIWLSIPIATSLVDMYAKCGIIDQANWVFDMILSKELPLYNAMICAYALHGRALEALAVLKQLEEEGIEPDNITFTSVLSACSHAGLVNEGLELFSHMVSKFHMKPTMEHYGCVVNLLSRCGNFDEALRLILTMPCKPDGHILGSLLAACRDCHEIELGNYLSKHLLKLEPDNPGNYVALSNANAASGRWDEVSYMRNLMKQKGLRKVPGCSWVQIGGELHVFVAGDKSHPKTRDIYTTLALLGMEMQITGYVLCLMILCLMILKFYALEHKIS</sequence>
<dbReference type="SUPFAM" id="SSF48452">
    <property type="entry name" value="TPR-like"/>
    <property type="match status" value="1"/>
</dbReference>
<dbReference type="Pfam" id="PF13041">
    <property type="entry name" value="PPR_2"/>
    <property type="match status" value="3"/>
</dbReference>
<dbReference type="EMBL" id="OIVN01003286">
    <property type="protein sequence ID" value="SPD10063.1"/>
    <property type="molecule type" value="Genomic_DNA"/>
</dbReference>
<dbReference type="Gene3D" id="3.40.50.300">
    <property type="entry name" value="P-loop containing nucleotide triphosphate hydrolases"/>
    <property type="match status" value="2"/>
</dbReference>
<feature type="compositionally biased region" description="Basic and acidic residues" evidence="12">
    <location>
        <begin position="593"/>
        <end position="611"/>
    </location>
</feature>
<feature type="transmembrane region" description="Helical" evidence="13">
    <location>
        <begin position="368"/>
        <end position="391"/>
    </location>
</feature>
<dbReference type="InterPro" id="IPR013581">
    <property type="entry name" value="PDR_assoc"/>
</dbReference>
<dbReference type="Pfam" id="PF20431">
    <property type="entry name" value="E_motif"/>
    <property type="match status" value="1"/>
</dbReference>
<evidence type="ECO:0000256" key="8">
    <source>
        <dbReference type="ARBA" id="ARBA00022989"/>
    </source>
</evidence>
<feature type="repeat" description="PPR" evidence="11">
    <location>
        <begin position="1670"/>
        <end position="1704"/>
    </location>
</feature>
<feature type="repeat" description="PPR" evidence="11">
    <location>
        <begin position="1635"/>
        <end position="1669"/>
    </location>
</feature>
<dbReference type="InterPro" id="IPR003593">
    <property type="entry name" value="AAA+_ATPase"/>
</dbReference>